<sequence length="153" mass="16515">MSVESYGPTRPDPLTRFMAACQGAGIASIACPTVGSASILVVSAVTRWTPSELLGENGNLLSLLFVCAIAVGFVAGSYWPVVDGLPQKREHELYWVRKRFTMCLFGGLACYGVFSLMFVVTVTDLLQNMVGMGAAILVCTYLYAYSADRPEAR</sequence>
<name>A0ABD5XIP1_9EURY</name>
<keyword evidence="1" id="KW-0472">Membrane</keyword>
<dbReference type="RefSeq" id="WP_390247106.1">
    <property type="nucleotide sequence ID" value="NZ_JBHTAB010000012.1"/>
</dbReference>
<feature type="transmembrane region" description="Helical" evidence="1">
    <location>
        <begin position="125"/>
        <end position="144"/>
    </location>
</feature>
<dbReference type="AlphaFoldDB" id="A0ABD5XIP1"/>
<keyword evidence="1" id="KW-0812">Transmembrane</keyword>
<dbReference type="EMBL" id="JBHTAB010000012">
    <property type="protein sequence ID" value="MFC7131186.1"/>
    <property type="molecule type" value="Genomic_DNA"/>
</dbReference>
<gene>
    <name evidence="2" type="ORF">ACFQI8_17595</name>
</gene>
<feature type="transmembrane region" description="Helical" evidence="1">
    <location>
        <begin position="26"/>
        <end position="48"/>
    </location>
</feature>
<feature type="transmembrane region" description="Helical" evidence="1">
    <location>
        <begin position="60"/>
        <end position="79"/>
    </location>
</feature>
<organism evidence="2 3">
    <name type="scientific">Haloferax chudinovii</name>
    <dbReference type="NCBI Taxonomy" id="1109010"/>
    <lineage>
        <taxon>Archaea</taxon>
        <taxon>Methanobacteriati</taxon>
        <taxon>Methanobacteriota</taxon>
        <taxon>Stenosarchaea group</taxon>
        <taxon>Halobacteria</taxon>
        <taxon>Halobacteriales</taxon>
        <taxon>Haloferacaceae</taxon>
        <taxon>Haloferax</taxon>
    </lineage>
</organism>
<keyword evidence="1" id="KW-1133">Transmembrane helix</keyword>
<dbReference type="Proteomes" id="UP001596460">
    <property type="component" value="Unassembled WGS sequence"/>
</dbReference>
<evidence type="ECO:0000313" key="3">
    <source>
        <dbReference type="Proteomes" id="UP001596460"/>
    </source>
</evidence>
<keyword evidence="3" id="KW-1185">Reference proteome</keyword>
<evidence type="ECO:0000313" key="2">
    <source>
        <dbReference type="EMBL" id="MFC7131186.1"/>
    </source>
</evidence>
<protein>
    <submittedName>
        <fullName evidence="2">Uncharacterized protein</fullName>
    </submittedName>
</protein>
<evidence type="ECO:0000256" key="1">
    <source>
        <dbReference type="SAM" id="Phobius"/>
    </source>
</evidence>
<reference evidence="2 3" key="1">
    <citation type="journal article" date="2019" name="Int. J. Syst. Evol. Microbiol.">
        <title>The Global Catalogue of Microorganisms (GCM) 10K type strain sequencing project: providing services to taxonomists for standard genome sequencing and annotation.</title>
        <authorList>
            <consortium name="The Broad Institute Genomics Platform"/>
            <consortium name="The Broad Institute Genome Sequencing Center for Infectious Disease"/>
            <person name="Wu L."/>
            <person name="Ma J."/>
        </authorList>
    </citation>
    <scope>NUCLEOTIDE SEQUENCE [LARGE SCALE GENOMIC DNA]</scope>
    <source>
        <strain evidence="2 3">DSM 26526</strain>
    </source>
</reference>
<comment type="caution">
    <text evidence="2">The sequence shown here is derived from an EMBL/GenBank/DDBJ whole genome shotgun (WGS) entry which is preliminary data.</text>
</comment>
<proteinExistence type="predicted"/>
<feature type="transmembrane region" description="Helical" evidence="1">
    <location>
        <begin position="100"/>
        <end position="119"/>
    </location>
</feature>
<accession>A0ABD5XIP1</accession>